<dbReference type="VEuPathDB" id="FungiDB:ASPZODRAFT_131020"/>
<dbReference type="RefSeq" id="XP_022582023.1">
    <property type="nucleotide sequence ID" value="XM_022722652.1"/>
</dbReference>
<keyword evidence="4 5" id="KW-0472">Membrane</keyword>
<keyword evidence="3 5" id="KW-1133">Transmembrane helix</keyword>
<feature type="transmembrane region" description="Helical" evidence="5">
    <location>
        <begin position="314"/>
        <end position="335"/>
    </location>
</feature>
<dbReference type="InterPro" id="IPR036259">
    <property type="entry name" value="MFS_trans_sf"/>
</dbReference>
<evidence type="ECO:0000256" key="2">
    <source>
        <dbReference type="ARBA" id="ARBA00022692"/>
    </source>
</evidence>
<dbReference type="GO" id="GO:0005886">
    <property type="term" value="C:plasma membrane"/>
    <property type="evidence" value="ECO:0007669"/>
    <property type="project" value="TreeGrafter"/>
</dbReference>
<evidence type="ECO:0000259" key="6">
    <source>
        <dbReference type="PROSITE" id="PS50850"/>
    </source>
</evidence>
<dbReference type="Pfam" id="PF07690">
    <property type="entry name" value="MFS_1"/>
    <property type="match status" value="1"/>
</dbReference>
<dbReference type="STRING" id="1073090.A0A1L9SK91"/>
<protein>
    <recommendedName>
        <fullName evidence="6">Major facilitator superfamily (MFS) profile domain-containing protein</fullName>
    </recommendedName>
</protein>
<feature type="transmembrane region" description="Helical" evidence="5">
    <location>
        <begin position="289"/>
        <end position="308"/>
    </location>
</feature>
<keyword evidence="8" id="KW-1185">Reference proteome</keyword>
<organism evidence="7 8">
    <name type="scientific">Penicilliopsis zonata CBS 506.65</name>
    <dbReference type="NCBI Taxonomy" id="1073090"/>
    <lineage>
        <taxon>Eukaryota</taxon>
        <taxon>Fungi</taxon>
        <taxon>Dikarya</taxon>
        <taxon>Ascomycota</taxon>
        <taxon>Pezizomycotina</taxon>
        <taxon>Eurotiomycetes</taxon>
        <taxon>Eurotiomycetidae</taxon>
        <taxon>Eurotiales</taxon>
        <taxon>Aspergillaceae</taxon>
        <taxon>Penicilliopsis</taxon>
    </lineage>
</organism>
<feature type="transmembrane region" description="Helical" evidence="5">
    <location>
        <begin position="384"/>
        <end position="402"/>
    </location>
</feature>
<evidence type="ECO:0000313" key="8">
    <source>
        <dbReference type="Proteomes" id="UP000184188"/>
    </source>
</evidence>
<evidence type="ECO:0000313" key="7">
    <source>
        <dbReference type="EMBL" id="OJJ47513.1"/>
    </source>
</evidence>
<feature type="transmembrane region" description="Helical" evidence="5">
    <location>
        <begin position="245"/>
        <end position="268"/>
    </location>
</feature>
<gene>
    <name evidence="7" type="ORF">ASPZODRAFT_131020</name>
</gene>
<feature type="transmembrane region" description="Helical" evidence="5">
    <location>
        <begin position="206"/>
        <end position="233"/>
    </location>
</feature>
<evidence type="ECO:0000256" key="3">
    <source>
        <dbReference type="ARBA" id="ARBA00022989"/>
    </source>
</evidence>
<feature type="domain" description="Major facilitator superfamily (MFS) profile" evidence="6">
    <location>
        <begin position="1"/>
        <end position="406"/>
    </location>
</feature>
<dbReference type="AlphaFoldDB" id="A0A1L9SK91"/>
<sequence length="417" mass="45531">MSGGGRGEVALTLPGIYLFGYGLGGMITGPFSEVFGRNPIYIFSLTMLCLFEMGSGLSSTIGTHIACRFVSGFFASVTVVGSGGSLNDIWSPIQRVWAFPIYASATYIGTIVGIVPSSLIGTSLSWARHWVSWIDIILAASLLVFVLLFQPETYAPSLMRWKARHLRRLTGDNRYRAPVEQTEVSFSSRLAHALYRPVIFMIREPIVGLVSLYLALIFIVLYTFLAGYIYIFVKLYHLSPALVGALAQSTSVGVAISWLTVPLAMKCVQRDVALASSRGHSRPPPEISLYMAMFGAPAIPISLFWLGWTARPSISPWSALGASALFGYGSICVIISMLQYIADTFEFYAASAMGTVSLVRFAAAGGVVTVSFPFYENLGVGDTLTILACLSFAMLPMPYIFYKFGHHIRRLSIYAVR</sequence>
<keyword evidence="2 5" id="KW-0812">Transmembrane</keyword>
<accession>A0A1L9SK91</accession>
<feature type="transmembrane region" description="Helical" evidence="5">
    <location>
        <begin position="347"/>
        <end position="372"/>
    </location>
</feature>
<proteinExistence type="predicted"/>
<feature type="transmembrane region" description="Helical" evidence="5">
    <location>
        <begin position="12"/>
        <end position="32"/>
    </location>
</feature>
<dbReference type="OrthoDB" id="3936150at2759"/>
<dbReference type="InterPro" id="IPR011701">
    <property type="entry name" value="MFS"/>
</dbReference>
<dbReference type="GO" id="GO:0022857">
    <property type="term" value="F:transmembrane transporter activity"/>
    <property type="evidence" value="ECO:0007669"/>
    <property type="project" value="InterPro"/>
</dbReference>
<feature type="transmembrane region" description="Helical" evidence="5">
    <location>
        <begin position="130"/>
        <end position="149"/>
    </location>
</feature>
<reference evidence="8" key="1">
    <citation type="journal article" date="2017" name="Genome Biol.">
        <title>Comparative genomics reveals high biological diversity and specific adaptations in the industrially and medically important fungal genus Aspergillus.</title>
        <authorList>
            <person name="de Vries R.P."/>
            <person name="Riley R."/>
            <person name="Wiebenga A."/>
            <person name="Aguilar-Osorio G."/>
            <person name="Amillis S."/>
            <person name="Uchima C.A."/>
            <person name="Anderluh G."/>
            <person name="Asadollahi M."/>
            <person name="Askin M."/>
            <person name="Barry K."/>
            <person name="Battaglia E."/>
            <person name="Bayram O."/>
            <person name="Benocci T."/>
            <person name="Braus-Stromeyer S.A."/>
            <person name="Caldana C."/>
            <person name="Canovas D."/>
            <person name="Cerqueira G.C."/>
            <person name="Chen F."/>
            <person name="Chen W."/>
            <person name="Choi C."/>
            <person name="Clum A."/>
            <person name="Dos Santos R.A."/>
            <person name="Damasio A.R."/>
            <person name="Diallinas G."/>
            <person name="Emri T."/>
            <person name="Fekete E."/>
            <person name="Flipphi M."/>
            <person name="Freyberg S."/>
            <person name="Gallo A."/>
            <person name="Gournas C."/>
            <person name="Habgood R."/>
            <person name="Hainaut M."/>
            <person name="Harispe M.L."/>
            <person name="Henrissat B."/>
            <person name="Hilden K.S."/>
            <person name="Hope R."/>
            <person name="Hossain A."/>
            <person name="Karabika E."/>
            <person name="Karaffa L."/>
            <person name="Karanyi Z."/>
            <person name="Krasevec N."/>
            <person name="Kuo A."/>
            <person name="Kusch H."/>
            <person name="LaButti K."/>
            <person name="Lagendijk E.L."/>
            <person name="Lapidus A."/>
            <person name="Levasseur A."/>
            <person name="Lindquist E."/>
            <person name="Lipzen A."/>
            <person name="Logrieco A.F."/>
            <person name="MacCabe A."/>
            <person name="Maekelae M.R."/>
            <person name="Malavazi I."/>
            <person name="Melin P."/>
            <person name="Meyer V."/>
            <person name="Mielnichuk N."/>
            <person name="Miskei M."/>
            <person name="Molnar A.P."/>
            <person name="Mule G."/>
            <person name="Ngan C.Y."/>
            <person name="Orejas M."/>
            <person name="Orosz E."/>
            <person name="Ouedraogo J.P."/>
            <person name="Overkamp K.M."/>
            <person name="Park H.-S."/>
            <person name="Perrone G."/>
            <person name="Piumi F."/>
            <person name="Punt P.J."/>
            <person name="Ram A.F."/>
            <person name="Ramon A."/>
            <person name="Rauscher S."/>
            <person name="Record E."/>
            <person name="Riano-Pachon D.M."/>
            <person name="Robert V."/>
            <person name="Roehrig J."/>
            <person name="Ruller R."/>
            <person name="Salamov A."/>
            <person name="Salih N.S."/>
            <person name="Samson R.A."/>
            <person name="Sandor E."/>
            <person name="Sanguinetti M."/>
            <person name="Schuetze T."/>
            <person name="Sepcic K."/>
            <person name="Shelest E."/>
            <person name="Sherlock G."/>
            <person name="Sophianopoulou V."/>
            <person name="Squina F.M."/>
            <person name="Sun H."/>
            <person name="Susca A."/>
            <person name="Todd R.B."/>
            <person name="Tsang A."/>
            <person name="Unkles S.E."/>
            <person name="van de Wiele N."/>
            <person name="van Rossen-Uffink D."/>
            <person name="Oliveira J.V."/>
            <person name="Vesth T.C."/>
            <person name="Visser J."/>
            <person name="Yu J.-H."/>
            <person name="Zhou M."/>
            <person name="Andersen M.R."/>
            <person name="Archer D.B."/>
            <person name="Baker S.E."/>
            <person name="Benoit I."/>
            <person name="Brakhage A.A."/>
            <person name="Braus G.H."/>
            <person name="Fischer R."/>
            <person name="Frisvad J.C."/>
            <person name="Goldman G.H."/>
            <person name="Houbraken J."/>
            <person name="Oakley B."/>
            <person name="Pocsi I."/>
            <person name="Scazzocchio C."/>
            <person name="Seiboth B."/>
            <person name="vanKuyk P.A."/>
            <person name="Wortman J."/>
            <person name="Dyer P.S."/>
            <person name="Grigoriev I.V."/>
        </authorList>
    </citation>
    <scope>NUCLEOTIDE SEQUENCE [LARGE SCALE GENOMIC DNA]</scope>
    <source>
        <strain evidence="8">CBS 506.65</strain>
    </source>
</reference>
<dbReference type="EMBL" id="KV878340">
    <property type="protein sequence ID" value="OJJ47513.1"/>
    <property type="molecule type" value="Genomic_DNA"/>
</dbReference>
<dbReference type="GeneID" id="34609117"/>
<evidence type="ECO:0000256" key="1">
    <source>
        <dbReference type="ARBA" id="ARBA00004141"/>
    </source>
</evidence>
<dbReference type="PANTHER" id="PTHR23502:SF47">
    <property type="entry name" value="MAJOR FACILITATOR SUPERFAMILY (MFS) PROFILE DOMAIN-CONTAINING PROTEIN-RELATED"/>
    <property type="match status" value="1"/>
</dbReference>
<dbReference type="Gene3D" id="1.20.1250.20">
    <property type="entry name" value="MFS general substrate transporter like domains"/>
    <property type="match status" value="1"/>
</dbReference>
<evidence type="ECO:0000256" key="5">
    <source>
        <dbReference type="SAM" id="Phobius"/>
    </source>
</evidence>
<dbReference type="Proteomes" id="UP000184188">
    <property type="component" value="Unassembled WGS sequence"/>
</dbReference>
<feature type="transmembrane region" description="Helical" evidence="5">
    <location>
        <begin position="63"/>
        <end position="84"/>
    </location>
</feature>
<dbReference type="PANTHER" id="PTHR23502">
    <property type="entry name" value="MAJOR FACILITATOR SUPERFAMILY"/>
    <property type="match status" value="1"/>
</dbReference>
<dbReference type="SUPFAM" id="SSF103473">
    <property type="entry name" value="MFS general substrate transporter"/>
    <property type="match status" value="1"/>
</dbReference>
<feature type="transmembrane region" description="Helical" evidence="5">
    <location>
        <begin position="96"/>
        <end position="118"/>
    </location>
</feature>
<dbReference type="PROSITE" id="PS50850">
    <property type="entry name" value="MFS"/>
    <property type="match status" value="1"/>
</dbReference>
<dbReference type="InterPro" id="IPR020846">
    <property type="entry name" value="MFS_dom"/>
</dbReference>
<comment type="subcellular location">
    <subcellularLocation>
        <location evidence="1">Membrane</location>
        <topology evidence="1">Multi-pass membrane protein</topology>
    </subcellularLocation>
</comment>
<feature type="transmembrane region" description="Helical" evidence="5">
    <location>
        <begin position="39"/>
        <end position="57"/>
    </location>
</feature>
<evidence type="ECO:0000256" key="4">
    <source>
        <dbReference type="ARBA" id="ARBA00023136"/>
    </source>
</evidence>
<name>A0A1L9SK91_9EURO</name>